<dbReference type="GO" id="GO:0051538">
    <property type="term" value="F:3 iron, 4 sulfur cluster binding"/>
    <property type="evidence" value="ECO:0007669"/>
    <property type="project" value="UniProtKB-KW"/>
</dbReference>
<keyword evidence="11" id="KW-1185">Reference proteome</keyword>
<evidence type="ECO:0000256" key="1">
    <source>
        <dbReference type="ARBA" id="ARBA00001927"/>
    </source>
</evidence>
<comment type="caution">
    <text evidence="10">The sequence shown here is derived from an EMBL/GenBank/DDBJ whole genome shotgun (WGS) entry which is preliminary data.</text>
</comment>
<dbReference type="Proteomes" id="UP000316096">
    <property type="component" value="Unassembled WGS sequence"/>
</dbReference>
<dbReference type="InterPro" id="IPR017896">
    <property type="entry name" value="4Fe4S_Fe-S-bd"/>
</dbReference>
<dbReference type="GO" id="GO:0009055">
    <property type="term" value="F:electron transfer activity"/>
    <property type="evidence" value="ECO:0007669"/>
    <property type="project" value="UniProtKB-UniRule"/>
</dbReference>
<evidence type="ECO:0000259" key="9">
    <source>
        <dbReference type="PROSITE" id="PS51379"/>
    </source>
</evidence>
<evidence type="ECO:0000313" key="11">
    <source>
        <dbReference type="Proteomes" id="UP000316096"/>
    </source>
</evidence>
<dbReference type="Gene3D" id="3.30.70.20">
    <property type="match status" value="1"/>
</dbReference>
<evidence type="ECO:0000313" key="10">
    <source>
        <dbReference type="EMBL" id="TQL97224.1"/>
    </source>
</evidence>
<reference evidence="10 11" key="1">
    <citation type="submission" date="2019-06" db="EMBL/GenBank/DDBJ databases">
        <title>Sequencing the genomes of 1000 actinobacteria strains.</title>
        <authorList>
            <person name="Klenk H.-P."/>
        </authorList>
    </citation>
    <scope>NUCLEOTIDE SEQUENCE [LARGE SCALE GENOMIC DNA]</scope>
    <source>
        <strain evidence="10 11">DSM 102200</strain>
    </source>
</reference>
<accession>A0A543CJE6</accession>
<keyword evidence="3 8" id="KW-0479">Metal-binding</keyword>
<dbReference type="PANTHER" id="PTHR36923">
    <property type="entry name" value="FERREDOXIN"/>
    <property type="match status" value="1"/>
</dbReference>
<evidence type="ECO:0000256" key="6">
    <source>
        <dbReference type="ARBA" id="ARBA00023014"/>
    </source>
</evidence>
<evidence type="ECO:0000256" key="5">
    <source>
        <dbReference type="ARBA" id="ARBA00023004"/>
    </source>
</evidence>
<keyword evidence="6 8" id="KW-0411">Iron-sulfur</keyword>
<dbReference type="EMBL" id="VFOZ01000001">
    <property type="protein sequence ID" value="TQL97224.1"/>
    <property type="molecule type" value="Genomic_DNA"/>
</dbReference>
<evidence type="ECO:0000256" key="2">
    <source>
        <dbReference type="ARBA" id="ARBA00022448"/>
    </source>
</evidence>
<organism evidence="10 11">
    <name type="scientific">Actinoallomurus bryophytorum</name>
    <dbReference type="NCBI Taxonomy" id="1490222"/>
    <lineage>
        <taxon>Bacteria</taxon>
        <taxon>Bacillati</taxon>
        <taxon>Actinomycetota</taxon>
        <taxon>Actinomycetes</taxon>
        <taxon>Streptosporangiales</taxon>
        <taxon>Thermomonosporaceae</taxon>
        <taxon>Actinoallomurus</taxon>
    </lineage>
</organism>
<keyword evidence="2 8" id="KW-0813">Transport</keyword>
<dbReference type="RefSeq" id="WP_141955981.1">
    <property type="nucleotide sequence ID" value="NZ_VFOZ01000001.1"/>
</dbReference>
<protein>
    <recommendedName>
        <fullName evidence="8">Ferredoxin</fullName>
    </recommendedName>
</protein>
<keyword evidence="4 8" id="KW-0249">Electron transport</keyword>
<comment type="function">
    <text evidence="8">Ferredoxins are iron-sulfur proteins that transfer electrons in a wide variety of metabolic reactions.</text>
</comment>
<dbReference type="InterPro" id="IPR001080">
    <property type="entry name" value="3Fe4S_ferredoxin"/>
</dbReference>
<dbReference type="PANTHER" id="PTHR36923:SF3">
    <property type="entry name" value="FERREDOXIN"/>
    <property type="match status" value="1"/>
</dbReference>
<dbReference type="OrthoDB" id="3215002at2"/>
<keyword evidence="5 8" id="KW-0408">Iron</keyword>
<dbReference type="InterPro" id="IPR051269">
    <property type="entry name" value="Fe-S_cluster_ET"/>
</dbReference>
<gene>
    <name evidence="10" type="ORF">FB559_2802</name>
</gene>
<evidence type="ECO:0000256" key="7">
    <source>
        <dbReference type="ARBA" id="ARBA00023291"/>
    </source>
</evidence>
<dbReference type="GO" id="GO:0005506">
    <property type="term" value="F:iron ion binding"/>
    <property type="evidence" value="ECO:0007669"/>
    <property type="project" value="UniProtKB-UniRule"/>
</dbReference>
<sequence>MKVSVDQDRCIGSGQCVLLAPEVFDQRDEDGIVVLKDADPPAELDDDVTEAAHVCPGLAIDVGD</sequence>
<dbReference type="AlphaFoldDB" id="A0A543CJE6"/>
<keyword evidence="7" id="KW-0003">3Fe-4S</keyword>
<name>A0A543CJE6_9ACTN</name>
<dbReference type="Pfam" id="PF13459">
    <property type="entry name" value="Fer4_15"/>
    <property type="match status" value="1"/>
</dbReference>
<dbReference type="SUPFAM" id="SSF54862">
    <property type="entry name" value="4Fe-4S ferredoxins"/>
    <property type="match status" value="1"/>
</dbReference>
<dbReference type="PROSITE" id="PS51379">
    <property type="entry name" value="4FE4S_FER_2"/>
    <property type="match status" value="1"/>
</dbReference>
<evidence type="ECO:0000256" key="8">
    <source>
        <dbReference type="RuleBase" id="RU368020"/>
    </source>
</evidence>
<feature type="domain" description="4Fe-4S ferredoxin-type" evidence="9">
    <location>
        <begin position="1"/>
        <end position="29"/>
    </location>
</feature>
<dbReference type="PRINTS" id="PR00352">
    <property type="entry name" value="3FE4SFRDOXIN"/>
</dbReference>
<comment type="cofactor">
    <cofactor evidence="1">
        <name>[3Fe-4S] cluster</name>
        <dbReference type="ChEBI" id="CHEBI:21137"/>
    </cofactor>
</comment>
<proteinExistence type="predicted"/>
<evidence type="ECO:0000256" key="3">
    <source>
        <dbReference type="ARBA" id="ARBA00022723"/>
    </source>
</evidence>
<evidence type="ECO:0000256" key="4">
    <source>
        <dbReference type="ARBA" id="ARBA00022982"/>
    </source>
</evidence>